<feature type="compositionally biased region" description="Basic and acidic residues" evidence="8">
    <location>
        <begin position="1"/>
        <end position="16"/>
    </location>
</feature>
<dbReference type="GO" id="GO:0098553">
    <property type="term" value="C:lumenal side of endoplasmic reticulum membrane"/>
    <property type="evidence" value="ECO:0007669"/>
    <property type="project" value="UniProtKB-ARBA"/>
</dbReference>
<dbReference type="GO" id="GO:0042612">
    <property type="term" value="C:MHC class I protein complex"/>
    <property type="evidence" value="ECO:0007669"/>
    <property type="project" value="UniProtKB-KW"/>
</dbReference>
<evidence type="ECO:0000256" key="2">
    <source>
        <dbReference type="ARBA" id="ARBA00022451"/>
    </source>
</evidence>
<keyword evidence="2" id="KW-0490">MHC I</keyword>
<keyword evidence="7" id="KW-0325">Glycoprotein</keyword>
<dbReference type="Gene3D" id="3.30.500.10">
    <property type="entry name" value="MHC class I-like antigen recognition-like"/>
    <property type="match status" value="1"/>
</dbReference>
<evidence type="ECO:0000256" key="4">
    <source>
        <dbReference type="ARBA" id="ARBA00022859"/>
    </source>
</evidence>
<dbReference type="PANTHER" id="PTHR16675:SF250">
    <property type="entry name" value="HISTOCOMPATIBILITY 2, T REGION LOCUS 24"/>
    <property type="match status" value="1"/>
</dbReference>
<name>A0A8D0R9T6_PIG</name>
<evidence type="ECO:0000256" key="8">
    <source>
        <dbReference type="SAM" id="MobiDB-lite"/>
    </source>
</evidence>
<keyword evidence="5 9" id="KW-1133">Transmembrane helix</keyword>
<dbReference type="Gene3D" id="2.60.40.10">
    <property type="entry name" value="Immunoglobulins"/>
    <property type="match status" value="1"/>
</dbReference>
<dbReference type="InterPro" id="IPR003006">
    <property type="entry name" value="Ig/MHC_CS"/>
</dbReference>
<evidence type="ECO:0000256" key="6">
    <source>
        <dbReference type="ARBA" id="ARBA00023136"/>
    </source>
</evidence>
<dbReference type="CDD" id="cd07698">
    <property type="entry name" value="IgC1_MHC_I_alpha3"/>
    <property type="match status" value="1"/>
</dbReference>
<keyword evidence="6 9" id="KW-0472">Membrane</keyword>
<reference evidence="11" key="1">
    <citation type="submission" date="2025-08" db="UniProtKB">
        <authorList>
            <consortium name="Ensembl"/>
        </authorList>
    </citation>
    <scope>IDENTIFICATION</scope>
</reference>
<dbReference type="InterPro" id="IPR011161">
    <property type="entry name" value="MHC_I-like_Ag-recog"/>
</dbReference>
<dbReference type="PROSITE" id="PS00290">
    <property type="entry name" value="IG_MHC"/>
    <property type="match status" value="1"/>
</dbReference>
<dbReference type="PANTHER" id="PTHR16675">
    <property type="entry name" value="MHC CLASS I-RELATED"/>
    <property type="match status" value="1"/>
</dbReference>
<feature type="transmembrane region" description="Helical" evidence="9">
    <location>
        <begin position="372"/>
        <end position="395"/>
    </location>
</feature>
<dbReference type="InterPro" id="IPR011162">
    <property type="entry name" value="MHC_I/II-like_Ag-recog"/>
</dbReference>
<evidence type="ECO:0000256" key="3">
    <source>
        <dbReference type="ARBA" id="ARBA00022692"/>
    </source>
</evidence>
<evidence type="ECO:0000313" key="11">
    <source>
        <dbReference type="Ensembl" id="ENSSSCP00025012845.1"/>
    </source>
</evidence>
<evidence type="ECO:0000313" key="12">
    <source>
        <dbReference type="Proteomes" id="UP000694727"/>
    </source>
</evidence>
<feature type="domain" description="Ig-like" evidence="10">
    <location>
        <begin position="274"/>
        <end position="360"/>
    </location>
</feature>
<dbReference type="InterPro" id="IPR003597">
    <property type="entry name" value="Ig_C1-set"/>
</dbReference>
<feature type="region of interest" description="Disordered" evidence="8">
    <location>
        <begin position="1"/>
        <end position="145"/>
    </location>
</feature>
<evidence type="ECO:0000256" key="5">
    <source>
        <dbReference type="ARBA" id="ARBA00022989"/>
    </source>
</evidence>
<sequence length="417" mass="45426">RWDARRYDAAETRGDGVRVSPGEVSGSGTGERRGSQATPDALTSPGRQNVRPGPRRAEAAVVTCGGPVTQSRGARTRRAQPAGGGRPQGPGAAAGQHLPSRLRVRECGARSRRSAASLLPPPPAPAPQRDTQYSPEAEATPRGSCQWKPGCRRAAAGGPSDACGRRRRLGDGGTHSLQYFYLAVSEAAPGVPAFTAFGVIDDQPFIRYDNEEMKAKSCVQWLREEPSYFNDETKIFTSRMKIFRLNLRNVQRYYNQTMENGLNKALEHKQTDPPKTHVTRHPSSDLGVTLRCWALGFYPKEISLTWQREGQDQSQDMELVETRPSGDGTFQKWAALVVPPGEEQSYTCHVQHEGLQEPLTLRWEPPQPPVPIVGIIVGLVLVLVAGAMVAGVVIWRKKRSAEKGGSYTQAAGQCGGL</sequence>
<dbReference type="GO" id="GO:0002474">
    <property type="term" value="P:antigen processing and presentation of peptide antigen via MHC class I"/>
    <property type="evidence" value="ECO:0007669"/>
    <property type="project" value="UniProtKB-KW"/>
</dbReference>
<dbReference type="InterPro" id="IPR050208">
    <property type="entry name" value="MHC_class-I_related"/>
</dbReference>
<dbReference type="AlphaFoldDB" id="A0A8D0R9T6"/>
<protein>
    <recommendedName>
        <fullName evidence="10">Ig-like domain-containing protein</fullName>
    </recommendedName>
</protein>
<proteinExistence type="predicted"/>
<keyword evidence="4" id="KW-0391">Immunity</keyword>
<evidence type="ECO:0000256" key="7">
    <source>
        <dbReference type="ARBA" id="ARBA00023180"/>
    </source>
</evidence>
<dbReference type="InterPro" id="IPR007110">
    <property type="entry name" value="Ig-like_dom"/>
</dbReference>
<dbReference type="Pfam" id="PF07654">
    <property type="entry name" value="C1-set"/>
    <property type="match status" value="1"/>
</dbReference>
<dbReference type="InterPro" id="IPR013783">
    <property type="entry name" value="Ig-like_fold"/>
</dbReference>
<comment type="subcellular location">
    <subcellularLocation>
        <location evidence="1">Membrane</location>
        <topology evidence="1">Single-pass membrane protein</topology>
    </subcellularLocation>
</comment>
<accession>A0A8D0R9T6</accession>
<dbReference type="PROSITE" id="PS50835">
    <property type="entry name" value="IG_LIKE"/>
    <property type="match status" value="1"/>
</dbReference>
<dbReference type="Proteomes" id="UP000694727">
    <property type="component" value="Unplaced"/>
</dbReference>
<dbReference type="GO" id="GO:0030670">
    <property type="term" value="C:phagocytic vesicle membrane"/>
    <property type="evidence" value="ECO:0007669"/>
    <property type="project" value="UniProtKB-ARBA"/>
</dbReference>
<dbReference type="SUPFAM" id="SSF48726">
    <property type="entry name" value="Immunoglobulin"/>
    <property type="match status" value="1"/>
</dbReference>
<dbReference type="FunFam" id="2.60.40.10:FF:000014">
    <property type="entry name" value="H-2 class I histocompatibility antigen, alpha chain"/>
    <property type="match status" value="1"/>
</dbReference>
<dbReference type="SUPFAM" id="SSF54452">
    <property type="entry name" value="MHC antigen-recognition domain"/>
    <property type="match status" value="1"/>
</dbReference>
<dbReference type="InterPro" id="IPR036179">
    <property type="entry name" value="Ig-like_dom_sf"/>
</dbReference>
<dbReference type="InterPro" id="IPR037055">
    <property type="entry name" value="MHC_I-like_Ag-recog_sf"/>
</dbReference>
<dbReference type="Pfam" id="PF00129">
    <property type="entry name" value="MHC_I"/>
    <property type="match status" value="1"/>
</dbReference>
<evidence type="ECO:0000256" key="1">
    <source>
        <dbReference type="ARBA" id="ARBA00004167"/>
    </source>
</evidence>
<organism evidence="11 12">
    <name type="scientific">Sus scrofa</name>
    <name type="common">Pig</name>
    <dbReference type="NCBI Taxonomy" id="9823"/>
    <lineage>
        <taxon>Eukaryota</taxon>
        <taxon>Metazoa</taxon>
        <taxon>Chordata</taxon>
        <taxon>Craniata</taxon>
        <taxon>Vertebrata</taxon>
        <taxon>Euteleostomi</taxon>
        <taxon>Mammalia</taxon>
        <taxon>Eutheria</taxon>
        <taxon>Laurasiatheria</taxon>
        <taxon>Artiodactyla</taxon>
        <taxon>Suina</taxon>
        <taxon>Suidae</taxon>
        <taxon>Sus</taxon>
    </lineage>
</organism>
<dbReference type="Ensembl" id="ENSSSCT00025030284.1">
    <property type="protein sequence ID" value="ENSSSCP00025012845.1"/>
    <property type="gene ID" value="ENSSSCG00025022276.1"/>
</dbReference>
<dbReference type="SMART" id="SM00407">
    <property type="entry name" value="IGc1"/>
    <property type="match status" value="1"/>
</dbReference>
<evidence type="ECO:0000259" key="10">
    <source>
        <dbReference type="PROSITE" id="PS50835"/>
    </source>
</evidence>
<keyword evidence="3 9" id="KW-0812">Transmembrane</keyword>
<evidence type="ECO:0000256" key="9">
    <source>
        <dbReference type="SAM" id="Phobius"/>
    </source>
</evidence>